<gene>
    <name evidence="3" type="ORF">PZ740_10205</name>
</gene>
<comment type="caution">
    <text evidence="3">The sequence shown here is derived from an EMBL/GenBank/DDBJ whole genome shotgun (WGS) entry which is preliminary data.</text>
</comment>
<protein>
    <submittedName>
        <fullName evidence="3">Crotonase/enoyl-CoA hydratase family protein</fullName>
    </submittedName>
</protein>
<evidence type="ECO:0000256" key="1">
    <source>
        <dbReference type="ARBA" id="ARBA00005254"/>
    </source>
</evidence>
<reference evidence="3 4" key="1">
    <citation type="submission" date="2023-03" db="EMBL/GenBank/DDBJ databases">
        <title>YIM 152171 draft genome.</title>
        <authorList>
            <person name="Yang Z."/>
        </authorList>
    </citation>
    <scope>NUCLEOTIDE SEQUENCE [LARGE SCALE GENOMIC DNA]</scope>
    <source>
        <strain evidence="3 4">YIM 152171</strain>
    </source>
</reference>
<dbReference type="SUPFAM" id="SSF52096">
    <property type="entry name" value="ClpP/crotonase"/>
    <property type="match status" value="1"/>
</dbReference>
<organism evidence="3 4">
    <name type="scientific">Marinimicrococcus flavescens</name>
    <dbReference type="NCBI Taxonomy" id="3031815"/>
    <lineage>
        <taxon>Bacteria</taxon>
        <taxon>Pseudomonadati</taxon>
        <taxon>Pseudomonadota</taxon>
        <taxon>Alphaproteobacteria</taxon>
        <taxon>Geminicoccales</taxon>
        <taxon>Geminicoccaceae</taxon>
        <taxon>Marinimicrococcus</taxon>
    </lineage>
</organism>
<evidence type="ECO:0000313" key="3">
    <source>
        <dbReference type="EMBL" id="MDF1586752.1"/>
    </source>
</evidence>
<sequence length="268" mass="27944">MAVEVEKSGPVSTVILDRPSVRNAVDPGTADALLAAFLAFDADESQRVAVLWGAGGSFCAGWDLKHGASLLDRAEPLARHGFPDGDGEPPCGPLGPTRLALDKPVIAAISGAAVAGGLELALWCDLRIMEEDAFAGVFNRRWGIPLMDGGTVRLPRLVGAGRATELILTGRRVMAEECLRIGLCERVVARGTARAEAEALASALAAFPQAGLRADLRSLRGQHGLELREAMRREWQGGLAALETEGLAGAARFAGGAGRHGQSCNPPG</sequence>
<dbReference type="InterPro" id="IPR001753">
    <property type="entry name" value="Enoyl-CoA_hydra/iso"/>
</dbReference>
<dbReference type="EMBL" id="JARGEQ010000092">
    <property type="protein sequence ID" value="MDF1586752.1"/>
    <property type="molecule type" value="Genomic_DNA"/>
</dbReference>
<dbReference type="Proteomes" id="UP001301140">
    <property type="component" value="Unassembled WGS sequence"/>
</dbReference>
<keyword evidence="4" id="KW-1185">Reference proteome</keyword>
<dbReference type="PROSITE" id="PS00166">
    <property type="entry name" value="ENOYL_COA_HYDRATASE"/>
    <property type="match status" value="1"/>
</dbReference>
<dbReference type="AlphaFoldDB" id="A0AAP3XRN6"/>
<dbReference type="Gene3D" id="3.90.226.10">
    <property type="entry name" value="2-enoyl-CoA Hydratase, Chain A, domain 1"/>
    <property type="match status" value="1"/>
</dbReference>
<comment type="similarity">
    <text evidence="1 2">Belongs to the enoyl-CoA hydratase/isomerase family.</text>
</comment>
<dbReference type="GO" id="GO:0003824">
    <property type="term" value="F:catalytic activity"/>
    <property type="evidence" value="ECO:0007669"/>
    <property type="project" value="InterPro"/>
</dbReference>
<dbReference type="PANTHER" id="PTHR43802">
    <property type="entry name" value="ENOYL-COA HYDRATASE"/>
    <property type="match status" value="1"/>
</dbReference>
<proteinExistence type="inferred from homology"/>
<dbReference type="NCBIfam" id="NF006108">
    <property type="entry name" value="PRK08259.1"/>
    <property type="match status" value="1"/>
</dbReference>
<dbReference type="CDD" id="cd06558">
    <property type="entry name" value="crotonase-like"/>
    <property type="match status" value="1"/>
</dbReference>
<dbReference type="Pfam" id="PF00378">
    <property type="entry name" value="ECH_1"/>
    <property type="match status" value="1"/>
</dbReference>
<accession>A0AAP3XRN6</accession>
<name>A0AAP3XRN6_9PROT</name>
<dbReference type="RefSeq" id="WP_327789169.1">
    <property type="nucleotide sequence ID" value="NZ_JARGEQ010000092.1"/>
</dbReference>
<dbReference type="Gene3D" id="1.10.287.2460">
    <property type="match status" value="1"/>
</dbReference>
<evidence type="ECO:0000256" key="2">
    <source>
        <dbReference type="RuleBase" id="RU003707"/>
    </source>
</evidence>
<dbReference type="InterPro" id="IPR018376">
    <property type="entry name" value="Enoyl-CoA_hyd/isom_CS"/>
</dbReference>
<dbReference type="InterPro" id="IPR029045">
    <property type="entry name" value="ClpP/crotonase-like_dom_sf"/>
</dbReference>
<evidence type="ECO:0000313" key="4">
    <source>
        <dbReference type="Proteomes" id="UP001301140"/>
    </source>
</evidence>
<dbReference type="PANTHER" id="PTHR43802:SF1">
    <property type="entry name" value="IP11341P-RELATED"/>
    <property type="match status" value="1"/>
</dbReference>